<dbReference type="PANTHER" id="PTHR33672:SF24">
    <property type="entry name" value="OS01G0798600 PROTEIN"/>
    <property type="match status" value="1"/>
</dbReference>
<organism evidence="2 3">
    <name type="scientific">Erythroxylum novogranatense</name>
    <dbReference type="NCBI Taxonomy" id="1862640"/>
    <lineage>
        <taxon>Eukaryota</taxon>
        <taxon>Viridiplantae</taxon>
        <taxon>Streptophyta</taxon>
        <taxon>Embryophyta</taxon>
        <taxon>Tracheophyta</taxon>
        <taxon>Spermatophyta</taxon>
        <taxon>Magnoliopsida</taxon>
        <taxon>eudicotyledons</taxon>
        <taxon>Gunneridae</taxon>
        <taxon>Pentapetalae</taxon>
        <taxon>rosids</taxon>
        <taxon>fabids</taxon>
        <taxon>Malpighiales</taxon>
        <taxon>Erythroxylaceae</taxon>
        <taxon>Erythroxylum</taxon>
    </lineage>
</organism>
<dbReference type="InterPro" id="IPR040340">
    <property type="entry name" value="CEST/Y3IP1"/>
</dbReference>
<protein>
    <submittedName>
        <fullName evidence="2">Uncharacterized protein</fullName>
    </submittedName>
</protein>
<dbReference type="GO" id="GO:0048564">
    <property type="term" value="P:photosystem I assembly"/>
    <property type="evidence" value="ECO:0007669"/>
    <property type="project" value="InterPro"/>
</dbReference>
<name>A0AAV8SYQ7_9ROSI</name>
<dbReference type="PANTHER" id="PTHR33672">
    <property type="entry name" value="YCF3-INTERACTING PROTEIN 1, CHLOROPLASTIC"/>
    <property type="match status" value="1"/>
</dbReference>
<sequence length="366" mass="41121">MVIQASGIFLPSPNNQEIVDVYQDLELKSLAEEEYTAFIKEDSPQKEKQILVDPMSLRESSSRDDEFDLMLLPIVPVPELPPDLPPVKPQLISCSLPSSASSSPRFAFKLLKKKLKNENQSSPRIEDLTYQQSAANSYLSPQQEIHLQRSKSCAEGRSCAPVDELDIWLNKPTALECNSKYNPNNVKAHATKEDYYTKTSKKMFNDNQEFKCGALCLYLPGFGKAKPMRPKKEELESEPGNVVISRTVSLEKFECGSWASSAIMDDHEDDSMNRYFDLPLELIRTSVNEATSPVAAAFLFDKDHKNVLKNISTTKAMPRKSHESSRHVRFSTSSPTSYPASPASCITPRLRKAREEFNAFLEAQSA</sequence>
<keyword evidence="3" id="KW-1185">Reference proteome</keyword>
<dbReference type="GO" id="GO:0080183">
    <property type="term" value="P:response to photooxidative stress"/>
    <property type="evidence" value="ECO:0007669"/>
    <property type="project" value="InterPro"/>
</dbReference>
<accession>A0AAV8SYQ7</accession>
<comment type="caution">
    <text evidence="2">The sequence shown here is derived from an EMBL/GenBank/DDBJ whole genome shotgun (WGS) entry which is preliminary data.</text>
</comment>
<feature type="region of interest" description="Disordered" evidence="1">
    <location>
        <begin position="315"/>
        <end position="344"/>
    </location>
</feature>
<evidence type="ECO:0000313" key="2">
    <source>
        <dbReference type="EMBL" id="KAJ8759135.1"/>
    </source>
</evidence>
<feature type="compositionally biased region" description="Low complexity" evidence="1">
    <location>
        <begin position="331"/>
        <end position="344"/>
    </location>
</feature>
<dbReference type="GO" id="GO:0009535">
    <property type="term" value="C:chloroplast thylakoid membrane"/>
    <property type="evidence" value="ECO:0007669"/>
    <property type="project" value="InterPro"/>
</dbReference>
<dbReference type="AlphaFoldDB" id="A0AAV8SYQ7"/>
<evidence type="ECO:0000313" key="3">
    <source>
        <dbReference type="Proteomes" id="UP001159364"/>
    </source>
</evidence>
<reference evidence="2 3" key="1">
    <citation type="submission" date="2021-09" db="EMBL/GenBank/DDBJ databases">
        <title>Genomic insights and catalytic innovation underlie evolution of tropane alkaloids biosynthesis.</title>
        <authorList>
            <person name="Wang Y.-J."/>
            <person name="Tian T."/>
            <person name="Huang J.-P."/>
            <person name="Huang S.-X."/>
        </authorList>
    </citation>
    <scope>NUCLEOTIDE SEQUENCE [LARGE SCALE GENOMIC DNA]</scope>
    <source>
        <strain evidence="2">KIB-2018</strain>
        <tissue evidence="2">Leaf</tissue>
    </source>
</reference>
<proteinExistence type="predicted"/>
<dbReference type="Proteomes" id="UP001159364">
    <property type="component" value="Linkage Group LG07"/>
</dbReference>
<gene>
    <name evidence="2" type="ORF">K2173_004142</name>
</gene>
<dbReference type="EMBL" id="JAIWQS010000007">
    <property type="protein sequence ID" value="KAJ8759135.1"/>
    <property type="molecule type" value="Genomic_DNA"/>
</dbReference>
<evidence type="ECO:0000256" key="1">
    <source>
        <dbReference type="SAM" id="MobiDB-lite"/>
    </source>
</evidence>